<dbReference type="InterPro" id="IPR000082">
    <property type="entry name" value="SEA_dom"/>
</dbReference>
<organism evidence="3 4">
    <name type="scientific">Solea senegalensis</name>
    <name type="common">Senegalese sole</name>
    <dbReference type="NCBI Taxonomy" id="28829"/>
    <lineage>
        <taxon>Eukaryota</taxon>
        <taxon>Metazoa</taxon>
        <taxon>Chordata</taxon>
        <taxon>Craniata</taxon>
        <taxon>Vertebrata</taxon>
        <taxon>Euteleostomi</taxon>
        <taxon>Actinopterygii</taxon>
        <taxon>Neopterygii</taxon>
        <taxon>Teleostei</taxon>
        <taxon>Neoteleostei</taxon>
        <taxon>Acanthomorphata</taxon>
        <taxon>Carangaria</taxon>
        <taxon>Pleuronectiformes</taxon>
        <taxon>Pleuronectoidei</taxon>
        <taxon>Soleidae</taxon>
        <taxon>Solea</taxon>
    </lineage>
</organism>
<protein>
    <recommendedName>
        <fullName evidence="2">SEA domain-containing protein</fullName>
    </recommendedName>
</protein>
<feature type="region of interest" description="Disordered" evidence="1">
    <location>
        <begin position="1"/>
        <end position="33"/>
    </location>
</feature>
<accession>A0AAV6QR83</accession>
<dbReference type="EMBL" id="JAGKHQ010000015">
    <property type="protein sequence ID" value="KAG7495591.1"/>
    <property type="molecule type" value="Genomic_DNA"/>
</dbReference>
<comment type="caution">
    <text evidence="3">The sequence shown here is derived from an EMBL/GenBank/DDBJ whole genome shotgun (WGS) entry which is preliminary data.</text>
</comment>
<keyword evidence="4" id="KW-1185">Reference proteome</keyword>
<dbReference type="Proteomes" id="UP000693946">
    <property type="component" value="Linkage Group LG3"/>
</dbReference>
<name>A0AAV6QR83_SOLSE</name>
<dbReference type="PROSITE" id="PS50024">
    <property type="entry name" value="SEA"/>
    <property type="match status" value="1"/>
</dbReference>
<reference evidence="3 4" key="1">
    <citation type="journal article" date="2021" name="Sci. Rep.">
        <title>Chromosome anchoring in Senegalese sole (Solea senegalensis) reveals sex-associated markers and genome rearrangements in flatfish.</title>
        <authorList>
            <person name="Guerrero-Cozar I."/>
            <person name="Gomez-Garrido J."/>
            <person name="Berbel C."/>
            <person name="Martinez-Blanch J.F."/>
            <person name="Alioto T."/>
            <person name="Claros M.G."/>
            <person name="Gagnaire P.A."/>
            <person name="Manchado M."/>
        </authorList>
    </citation>
    <scope>NUCLEOTIDE SEQUENCE [LARGE SCALE GENOMIC DNA]</scope>
    <source>
        <strain evidence="3">Sse05_10M</strain>
    </source>
</reference>
<dbReference type="AlphaFoldDB" id="A0AAV6QR83"/>
<proteinExistence type="predicted"/>
<dbReference type="Pfam" id="PF01390">
    <property type="entry name" value="SEA"/>
    <property type="match status" value="1"/>
</dbReference>
<evidence type="ECO:0000256" key="1">
    <source>
        <dbReference type="SAM" id="MobiDB-lite"/>
    </source>
</evidence>
<sequence>MMATTTTTAAPTMTATTTTTTAQTTTTAATATTTAARTTTTTAAITTAAPTTMAVTTTTSAAPTTNTVATATTTAGLTTTTMAATPNTATITTATAGPTVTNTATTAMPTTTAAPTAATVTTTNAVTATETNTIGATTVINPAPVTEAITNKNLTFRSLNATFSSDLLDQSSPAYKSRSSRITTQLTPVFKRGFPSFVKLNVLGFREGSVFNILNLQFLSSSVPNNTQLAKTLISAAPNVTGFDIEISSITIDGIPITSSGINQNISLITAFSLVLLSRLLSSQQ</sequence>
<feature type="domain" description="SEA" evidence="2">
    <location>
        <begin position="148"/>
        <end position="264"/>
    </location>
</feature>
<evidence type="ECO:0000313" key="3">
    <source>
        <dbReference type="EMBL" id="KAG7495591.1"/>
    </source>
</evidence>
<evidence type="ECO:0000259" key="2">
    <source>
        <dbReference type="PROSITE" id="PS50024"/>
    </source>
</evidence>
<evidence type="ECO:0000313" key="4">
    <source>
        <dbReference type="Proteomes" id="UP000693946"/>
    </source>
</evidence>
<gene>
    <name evidence="3" type="ORF">JOB18_002538</name>
</gene>